<accession>A0A346PJB0</accession>
<dbReference type="Pfam" id="PF24461">
    <property type="entry name" value="DUF7576"/>
    <property type="match status" value="1"/>
</dbReference>
<proteinExistence type="predicted"/>
<reference evidence="4" key="1">
    <citation type="submission" date="2017-10" db="EMBL/GenBank/DDBJ databases">
        <title>Phenotypic and genomic properties of facultatively anaerobic sulfur-reducing natronoarchaea from hypersaline soda lakes.</title>
        <authorList>
            <person name="Sorokin D.Y."/>
            <person name="Kublanov I.V."/>
            <person name="Roman P."/>
            <person name="Sinninghe Damste J.S."/>
            <person name="Golyshin P.N."/>
            <person name="Rojo D."/>
            <person name="Ciordia S."/>
            <person name="Mena Md.C."/>
            <person name="Ferrer M."/>
            <person name="Messina E."/>
            <person name="Smedile F."/>
            <person name="La Spada G."/>
            <person name="La Cono V."/>
            <person name="Yakimov M.M."/>
        </authorList>
    </citation>
    <scope>NUCLEOTIDE SEQUENCE [LARGE SCALE GENOMIC DNA]</scope>
    <source>
        <strain evidence="4">AArc1</strain>
    </source>
</reference>
<dbReference type="EMBL" id="CP024047">
    <property type="protein sequence ID" value="AXR79605.1"/>
    <property type="molecule type" value="Genomic_DNA"/>
</dbReference>
<organism evidence="2 3">
    <name type="scientific">Natrarchaeobaculum sulfurireducens</name>
    <dbReference type="NCBI Taxonomy" id="2044521"/>
    <lineage>
        <taxon>Archaea</taxon>
        <taxon>Methanobacteriati</taxon>
        <taxon>Methanobacteriota</taxon>
        <taxon>Stenosarchaea group</taxon>
        <taxon>Halobacteria</taxon>
        <taxon>Halobacteriales</taxon>
        <taxon>Natrialbaceae</taxon>
        <taxon>Natrarchaeobaculum</taxon>
    </lineage>
</organism>
<gene>
    <name evidence="1" type="ORF">AArc1_3304</name>
    <name evidence="2" type="ORF">AArcMg_3398</name>
</gene>
<dbReference type="KEGG" id="nag:AArcMg_3398"/>
<dbReference type="Proteomes" id="UP000258613">
    <property type="component" value="Chromosome"/>
</dbReference>
<sequence length="52" mass="5950">MVDSTDSDPARCRHCGETLEERPQRRVVSSIEDGQVVHRQFCADDCLEAWSE</sequence>
<dbReference type="KEGG" id="nan:AArc1_3304"/>
<reference evidence="2" key="3">
    <citation type="journal article" date="2019" name="Int. J. Syst. Evol. Microbiol.">
        <title>Natronolimnobius sulfurireducens sp. nov. and Halalkaliarchaeum desulfuricum gen. nov., sp. nov., the first sulfur-respiring alkaliphilic haloarchaea from hypersaline alkaline lakes.</title>
        <authorList>
            <person name="Sorokin D.Y."/>
            <person name="Yakimov M."/>
            <person name="Messina E."/>
            <person name="Merkel A.Y."/>
            <person name="Bale N.J."/>
            <person name="Sinninghe Damste J.S."/>
        </authorList>
    </citation>
    <scope>NUCLEOTIDE SEQUENCE</scope>
    <source>
        <strain evidence="2">AArc-Mg</strain>
        <strain evidence="1">AArc1</strain>
    </source>
</reference>
<evidence type="ECO:0000313" key="3">
    <source>
        <dbReference type="Proteomes" id="UP000258613"/>
    </source>
</evidence>
<evidence type="ECO:0000313" key="4">
    <source>
        <dbReference type="Proteomes" id="UP000258707"/>
    </source>
</evidence>
<dbReference type="InterPro" id="IPR055998">
    <property type="entry name" value="DUF7576"/>
</dbReference>
<name>A0A346PV33_9EURY</name>
<dbReference type="Proteomes" id="UP000258707">
    <property type="component" value="Chromosome"/>
</dbReference>
<evidence type="ECO:0000313" key="1">
    <source>
        <dbReference type="EMBL" id="AXR79605.1"/>
    </source>
</evidence>
<evidence type="ECO:0000313" key="2">
    <source>
        <dbReference type="EMBL" id="AXR83378.1"/>
    </source>
</evidence>
<dbReference type="GeneID" id="58747273"/>
<dbReference type="RefSeq" id="WP_186336625.1">
    <property type="nucleotide sequence ID" value="NZ_CP024047.1"/>
</dbReference>
<dbReference type="OrthoDB" id="169264at2157"/>
<dbReference type="EMBL" id="CP027033">
    <property type="protein sequence ID" value="AXR83378.1"/>
    <property type="molecule type" value="Genomic_DNA"/>
</dbReference>
<keyword evidence="3" id="KW-1185">Reference proteome</keyword>
<dbReference type="AlphaFoldDB" id="A0A346PV33"/>
<protein>
    <submittedName>
        <fullName evidence="1">Metal-binding protein</fullName>
    </submittedName>
</protein>
<accession>A0A346PV33</accession>
<reference evidence="3" key="2">
    <citation type="submission" date="2018-02" db="EMBL/GenBank/DDBJ databases">
        <title>Phenotypic and genomic properties of facultatively anaerobic sulfur-reducing natronoarchaea from hypersaline soda lakes.</title>
        <authorList>
            <person name="Sorokin D.Y."/>
            <person name="Kublanov I.V."/>
            <person name="Roman P."/>
            <person name="Sinninghe Damste J.S."/>
            <person name="Golyshin P.N."/>
            <person name="Rojo D."/>
            <person name="Ciordia S."/>
            <person name="Mena M.D.C."/>
            <person name="Ferrer M."/>
            <person name="Messina E."/>
            <person name="Smedile F."/>
            <person name="La Spada G."/>
            <person name="La Cono V."/>
            <person name="Yakimov M.M."/>
        </authorList>
    </citation>
    <scope>NUCLEOTIDE SEQUENCE [LARGE SCALE GENOMIC DNA]</scope>
    <source>
        <strain evidence="3">AArc-Mg</strain>
    </source>
</reference>